<name>A0A8T0VGB4_PANVG</name>
<protein>
    <submittedName>
        <fullName evidence="1">Uncharacterized protein</fullName>
    </submittedName>
</protein>
<reference evidence="1" key="1">
    <citation type="submission" date="2020-05" db="EMBL/GenBank/DDBJ databases">
        <title>WGS assembly of Panicum virgatum.</title>
        <authorList>
            <person name="Lovell J.T."/>
            <person name="Jenkins J."/>
            <person name="Shu S."/>
            <person name="Juenger T.E."/>
            <person name="Schmutz J."/>
        </authorList>
    </citation>
    <scope>NUCLEOTIDE SEQUENCE</scope>
    <source>
        <strain evidence="1">AP13</strain>
    </source>
</reference>
<dbReference type="AlphaFoldDB" id="A0A8T0VGB4"/>
<dbReference type="EMBL" id="CM029040">
    <property type="protein sequence ID" value="KAG2632344.1"/>
    <property type="molecule type" value="Genomic_DNA"/>
</dbReference>
<gene>
    <name evidence="1" type="ORF">PVAP13_2NG081622</name>
</gene>
<comment type="caution">
    <text evidence="1">The sequence shown here is derived from an EMBL/GenBank/DDBJ whole genome shotgun (WGS) entry which is preliminary data.</text>
</comment>
<dbReference type="Proteomes" id="UP000823388">
    <property type="component" value="Chromosome 2N"/>
</dbReference>
<keyword evidence="2" id="KW-1185">Reference proteome</keyword>
<feature type="non-terminal residue" evidence="1">
    <location>
        <position position="83"/>
    </location>
</feature>
<accession>A0A8T0VGB4</accession>
<evidence type="ECO:0000313" key="1">
    <source>
        <dbReference type="EMBL" id="KAG2632344.1"/>
    </source>
</evidence>
<sequence>MGPERLLFPRLSELSNGVLLNMLAGIGPLKLVRLPMAPGMEPDRLFWLRTRYWRRRRRPRAGGIGPVRLALVRLRTERKERLP</sequence>
<evidence type="ECO:0000313" key="2">
    <source>
        <dbReference type="Proteomes" id="UP000823388"/>
    </source>
</evidence>
<proteinExistence type="predicted"/>
<organism evidence="1 2">
    <name type="scientific">Panicum virgatum</name>
    <name type="common">Blackwell switchgrass</name>
    <dbReference type="NCBI Taxonomy" id="38727"/>
    <lineage>
        <taxon>Eukaryota</taxon>
        <taxon>Viridiplantae</taxon>
        <taxon>Streptophyta</taxon>
        <taxon>Embryophyta</taxon>
        <taxon>Tracheophyta</taxon>
        <taxon>Spermatophyta</taxon>
        <taxon>Magnoliopsida</taxon>
        <taxon>Liliopsida</taxon>
        <taxon>Poales</taxon>
        <taxon>Poaceae</taxon>
        <taxon>PACMAD clade</taxon>
        <taxon>Panicoideae</taxon>
        <taxon>Panicodae</taxon>
        <taxon>Paniceae</taxon>
        <taxon>Panicinae</taxon>
        <taxon>Panicum</taxon>
        <taxon>Panicum sect. Hiantes</taxon>
    </lineage>
</organism>